<name>A0A0F9BI47_9ZZZZ</name>
<protein>
    <submittedName>
        <fullName evidence="1">Uncharacterized protein</fullName>
    </submittedName>
</protein>
<gene>
    <name evidence="1" type="ORF">LCGC14_2525000</name>
</gene>
<accession>A0A0F9BI47</accession>
<comment type="caution">
    <text evidence="1">The sequence shown here is derived from an EMBL/GenBank/DDBJ whole genome shotgun (WGS) entry which is preliminary data.</text>
</comment>
<feature type="non-terminal residue" evidence="1">
    <location>
        <position position="1"/>
    </location>
</feature>
<evidence type="ECO:0000313" key="1">
    <source>
        <dbReference type="EMBL" id="KKL13512.1"/>
    </source>
</evidence>
<dbReference type="EMBL" id="LAZR01040828">
    <property type="protein sequence ID" value="KKL13512.1"/>
    <property type="molecule type" value="Genomic_DNA"/>
</dbReference>
<reference evidence="1" key="1">
    <citation type="journal article" date="2015" name="Nature">
        <title>Complex archaea that bridge the gap between prokaryotes and eukaryotes.</title>
        <authorList>
            <person name="Spang A."/>
            <person name="Saw J.H."/>
            <person name="Jorgensen S.L."/>
            <person name="Zaremba-Niedzwiedzka K."/>
            <person name="Martijn J."/>
            <person name="Lind A.E."/>
            <person name="van Eijk R."/>
            <person name="Schleper C."/>
            <person name="Guy L."/>
            <person name="Ettema T.J."/>
        </authorList>
    </citation>
    <scope>NUCLEOTIDE SEQUENCE</scope>
</reference>
<dbReference type="AlphaFoldDB" id="A0A0F9BI47"/>
<sequence length="154" mass="17618">FALYGWDDALDLPNRWPGWSHWPMWGRVYVGGDGKISQFTTDSYTHSGGRQRMLVRTGHLSEQGEIRIDNTRLRLHRGVGSNEVDPTISIRCNRDNKGFGRWVRKGLGKAGDRFMMPEFGGFGMGHTWQFEFQITDDAAIEISRMEVLVTQIGR</sequence>
<proteinExistence type="predicted"/>
<organism evidence="1">
    <name type="scientific">marine sediment metagenome</name>
    <dbReference type="NCBI Taxonomy" id="412755"/>
    <lineage>
        <taxon>unclassified sequences</taxon>
        <taxon>metagenomes</taxon>
        <taxon>ecological metagenomes</taxon>
    </lineage>
</organism>